<dbReference type="PANTHER" id="PTHR45995">
    <property type="match status" value="1"/>
</dbReference>
<organism evidence="9">
    <name type="scientific">Hemiselmis tepida</name>
    <dbReference type="NCBI Taxonomy" id="464990"/>
    <lineage>
        <taxon>Eukaryota</taxon>
        <taxon>Cryptophyceae</taxon>
        <taxon>Cryptomonadales</taxon>
        <taxon>Hemiselmidaceae</taxon>
        <taxon>Hemiselmis</taxon>
    </lineage>
</organism>
<dbReference type="InterPro" id="IPR000297">
    <property type="entry name" value="PPIase_PpiC"/>
</dbReference>
<accession>A0A7S0V7B3</accession>
<comment type="similarity">
    <text evidence="2">Belongs to the PpiC/parvulin rotamase family. PIN4 subfamily.</text>
</comment>
<keyword evidence="4 5" id="KW-0413">Isomerase</keyword>
<dbReference type="PROSITE" id="PS50198">
    <property type="entry name" value="PPIC_PPIASE_2"/>
    <property type="match status" value="1"/>
</dbReference>
<feature type="domain" description="PpiC" evidence="8">
    <location>
        <begin position="32"/>
        <end position="122"/>
    </location>
</feature>
<dbReference type="GO" id="GO:0003755">
    <property type="term" value="F:peptidyl-prolyl cis-trans isomerase activity"/>
    <property type="evidence" value="ECO:0007669"/>
    <property type="project" value="UniProtKB-UniRule"/>
</dbReference>
<evidence type="ECO:0000256" key="7">
    <source>
        <dbReference type="SAM" id="MobiDB-lite"/>
    </source>
</evidence>
<name>A0A7S0V7B3_9CRYP</name>
<comment type="catalytic activity">
    <reaction evidence="1 6">
        <text>[protein]-peptidylproline (omega=180) = [protein]-peptidylproline (omega=0)</text>
        <dbReference type="Rhea" id="RHEA:16237"/>
        <dbReference type="Rhea" id="RHEA-COMP:10747"/>
        <dbReference type="Rhea" id="RHEA-COMP:10748"/>
        <dbReference type="ChEBI" id="CHEBI:83833"/>
        <dbReference type="ChEBI" id="CHEBI:83834"/>
        <dbReference type="EC" id="5.2.1.8"/>
    </reaction>
</comment>
<dbReference type="Pfam" id="PF00639">
    <property type="entry name" value="Rotamase"/>
    <property type="match status" value="1"/>
</dbReference>
<dbReference type="GO" id="GO:0006364">
    <property type="term" value="P:rRNA processing"/>
    <property type="evidence" value="ECO:0007669"/>
    <property type="project" value="InterPro"/>
</dbReference>
<evidence type="ECO:0000256" key="5">
    <source>
        <dbReference type="PROSITE-ProRule" id="PRU00278"/>
    </source>
</evidence>
<evidence type="ECO:0000256" key="2">
    <source>
        <dbReference type="ARBA" id="ARBA00010242"/>
    </source>
</evidence>
<evidence type="ECO:0000256" key="3">
    <source>
        <dbReference type="ARBA" id="ARBA00023110"/>
    </source>
</evidence>
<dbReference type="GO" id="GO:0003677">
    <property type="term" value="F:DNA binding"/>
    <property type="evidence" value="ECO:0007669"/>
    <property type="project" value="InterPro"/>
</dbReference>
<evidence type="ECO:0000313" key="9">
    <source>
        <dbReference type="EMBL" id="CAD8776792.1"/>
    </source>
</evidence>
<dbReference type="AlphaFoldDB" id="A0A7S0V7B3"/>
<evidence type="ECO:0000256" key="1">
    <source>
        <dbReference type="ARBA" id="ARBA00000971"/>
    </source>
</evidence>
<keyword evidence="3 5" id="KW-0697">Rotamase</keyword>
<feature type="compositionally biased region" description="Basic and acidic residues" evidence="7">
    <location>
        <begin position="17"/>
        <end position="26"/>
    </location>
</feature>
<sequence length="124" mass="13504">MGKDKGGGGGKAQAAKEAAEKKAVADSKAKGVEAMEVRHILVEKHGKAAEIIEIIKSGKMGFNEAAREYSMDKAGKSGLLGWKRKPELDQDFWAAALEVPEGKYTEEPVKTQYGYHIIMVQARK</sequence>
<protein>
    <recommendedName>
        <fullName evidence="6">Peptidyl-prolyl cis-trans isomerase</fullName>
        <ecNumber evidence="6">5.2.1.8</ecNumber>
    </recommendedName>
</protein>
<evidence type="ECO:0000259" key="8">
    <source>
        <dbReference type="PROSITE" id="PS50198"/>
    </source>
</evidence>
<evidence type="ECO:0000256" key="4">
    <source>
        <dbReference type="ARBA" id="ARBA00023235"/>
    </source>
</evidence>
<dbReference type="InterPro" id="IPR043323">
    <property type="entry name" value="PIN4"/>
</dbReference>
<reference evidence="9" key="1">
    <citation type="submission" date="2021-01" db="EMBL/GenBank/DDBJ databases">
        <authorList>
            <person name="Corre E."/>
            <person name="Pelletier E."/>
            <person name="Niang G."/>
            <person name="Scheremetjew M."/>
            <person name="Finn R."/>
            <person name="Kale V."/>
            <person name="Holt S."/>
            <person name="Cochrane G."/>
            <person name="Meng A."/>
            <person name="Brown T."/>
            <person name="Cohen L."/>
        </authorList>
    </citation>
    <scope>NUCLEOTIDE SEQUENCE</scope>
    <source>
        <strain evidence="9">CCMP443</strain>
    </source>
</reference>
<evidence type="ECO:0000256" key="6">
    <source>
        <dbReference type="RuleBase" id="RU363014"/>
    </source>
</evidence>
<dbReference type="EMBL" id="HBFN01000837">
    <property type="protein sequence ID" value="CAD8776792.1"/>
    <property type="molecule type" value="Transcribed_RNA"/>
</dbReference>
<proteinExistence type="inferred from homology"/>
<gene>
    <name evidence="9" type="ORF">HTEP1355_LOCUS541</name>
</gene>
<dbReference type="EC" id="5.2.1.8" evidence="6"/>
<feature type="region of interest" description="Disordered" evidence="7">
    <location>
        <begin position="1"/>
        <end position="26"/>
    </location>
</feature>
<dbReference type="Gene3D" id="3.10.50.40">
    <property type="match status" value="1"/>
</dbReference>
<dbReference type="InterPro" id="IPR046357">
    <property type="entry name" value="PPIase_dom_sf"/>
</dbReference>
<dbReference type="SUPFAM" id="SSF54534">
    <property type="entry name" value="FKBP-like"/>
    <property type="match status" value="1"/>
</dbReference>